<reference evidence="1 2" key="1">
    <citation type="journal article" date="2018" name="BMC Genomics">
        <title>Genomic evidence for intraspecific hybridization in a clonal and extremely halotolerant yeast.</title>
        <authorList>
            <person name="Gostincar C."/>
            <person name="Stajich J.E."/>
            <person name="Zupancic J."/>
            <person name="Zalar P."/>
            <person name="Gunde-Cimerman N."/>
        </authorList>
    </citation>
    <scope>NUCLEOTIDE SEQUENCE [LARGE SCALE GENOMIC DNA]</scope>
    <source>
        <strain evidence="1 2">EXF-6669</strain>
    </source>
</reference>
<evidence type="ECO:0000313" key="2">
    <source>
        <dbReference type="Proteomes" id="UP000271337"/>
    </source>
</evidence>
<gene>
    <name evidence="1" type="ORF">D0867_11623</name>
</gene>
<dbReference type="OrthoDB" id="3649348at2759"/>
<dbReference type="Proteomes" id="UP000271337">
    <property type="component" value="Unassembled WGS sequence"/>
</dbReference>
<organism evidence="1 2">
    <name type="scientific">Hortaea werneckii</name>
    <name type="common">Black yeast</name>
    <name type="synonym">Cladosporium werneckii</name>
    <dbReference type="NCBI Taxonomy" id="91943"/>
    <lineage>
        <taxon>Eukaryota</taxon>
        <taxon>Fungi</taxon>
        <taxon>Dikarya</taxon>
        <taxon>Ascomycota</taxon>
        <taxon>Pezizomycotina</taxon>
        <taxon>Dothideomycetes</taxon>
        <taxon>Dothideomycetidae</taxon>
        <taxon>Mycosphaerellales</taxon>
        <taxon>Teratosphaeriaceae</taxon>
        <taxon>Hortaea</taxon>
    </lineage>
</organism>
<name>A0A3M6YCI4_HORWE</name>
<protein>
    <submittedName>
        <fullName evidence="1">Uncharacterized protein</fullName>
    </submittedName>
</protein>
<dbReference type="AlphaFoldDB" id="A0A3M6YCI4"/>
<comment type="caution">
    <text evidence="1">The sequence shown here is derived from an EMBL/GenBank/DDBJ whole genome shotgun (WGS) entry which is preliminary data.</text>
</comment>
<accession>A0A3M6YCI4</accession>
<dbReference type="EMBL" id="QWIL01001669">
    <property type="protein sequence ID" value="RMY00768.1"/>
    <property type="molecule type" value="Genomic_DNA"/>
</dbReference>
<evidence type="ECO:0000313" key="1">
    <source>
        <dbReference type="EMBL" id="RMY00768.1"/>
    </source>
</evidence>
<proteinExistence type="predicted"/>
<sequence>MVSAIRLLTTSSPKNMAPIPIGLCGKSSGMASAFSQKLLPEYEIVHHFQSTAEVHKQLPALLKGEPIKPASGVGSNADTLSTQIPSAMVVGRGFCESELEDMRKLQGADTLPWLYPDPLKSMASTLSGPFLLDAIAKRTKACLGAHGLAEGKDVTGEERGKVWYF</sequence>